<evidence type="ECO:0000313" key="3">
    <source>
        <dbReference type="Proteomes" id="UP001601197"/>
    </source>
</evidence>
<organism evidence="2 3">
    <name type="scientific">Streptomyces kebangsaanensis</name>
    <dbReference type="NCBI Taxonomy" id="864058"/>
    <lineage>
        <taxon>Bacteria</taxon>
        <taxon>Bacillati</taxon>
        <taxon>Actinomycetota</taxon>
        <taxon>Actinomycetes</taxon>
        <taxon>Kitasatosporales</taxon>
        <taxon>Streptomycetaceae</taxon>
        <taxon>Streptomyces</taxon>
    </lineage>
</organism>
<feature type="region of interest" description="Disordered" evidence="1">
    <location>
        <begin position="64"/>
        <end position="113"/>
    </location>
</feature>
<sequence length="113" mass="12523">MEVFKSVLGRQGEVQGVAAALEASGCKNRAHVLAFLMRLQQTRLQATVMKATWSSVRRQAAVRERRLQRRPTPRVRPAGQVVASVDQVESHEVRRPLPRCLGSSRPASGEPLL</sequence>
<name>A0ABW6L1X2_9ACTN</name>
<protein>
    <submittedName>
        <fullName evidence="2">Uncharacterized protein</fullName>
    </submittedName>
</protein>
<reference evidence="2 3" key="1">
    <citation type="submission" date="2024-10" db="EMBL/GenBank/DDBJ databases">
        <title>The Natural Products Discovery Center: Release of the First 8490 Sequenced Strains for Exploring Actinobacteria Biosynthetic Diversity.</title>
        <authorList>
            <person name="Kalkreuter E."/>
            <person name="Kautsar S.A."/>
            <person name="Yang D."/>
            <person name="Bader C.D."/>
            <person name="Teijaro C.N."/>
            <person name="Fluegel L."/>
            <person name="Davis C.M."/>
            <person name="Simpson J.R."/>
            <person name="Lauterbach L."/>
            <person name="Steele A.D."/>
            <person name="Gui C."/>
            <person name="Meng S."/>
            <person name="Li G."/>
            <person name="Viehrig K."/>
            <person name="Ye F."/>
            <person name="Su P."/>
            <person name="Kiefer A.F."/>
            <person name="Nichols A."/>
            <person name="Cepeda A.J."/>
            <person name="Yan W."/>
            <person name="Fan B."/>
            <person name="Jiang Y."/>
            <person name="Adhikari A."/>
            <person name="Zheng C.-J."/>
            <person name="Schuster L."/>
            <person name="Cowan T.M."/>
            <person name="Smanski M.J."/>
            <person name="Chevrette M.G."/>
            <person name="De Carvalho L.P.S."/>
            <person name="Shen B."/>
        </authorList>
    </citation>
    <scope>NUCLEOTIDE SEQUENCE [LARGE SCALE GENOMIC DNA]</scope>
    <source>
        <strain evidence="2 3">NPDC007147</strain>
    </source>
</reference>
<keyword evidence="3" id="KW-1185">Reference proteome</keyword>
<comment type="caution">
    <text evidence="2">The sequence shown here is derived from an EMBL/GenBank/DDBJ whole genome shotgun (WGS) entry which is preliminary data.</text>
</comment>
<proteinExistence type="predicted"/>
<accession>A0ABW6L1X2</accession>
<evidence type="ECO:0000313" key="2">
    <source>
        <dbReference type="EMBL" id="MFE9172903.1"/>
    </source>
</evidence>
<evidence type="ECO:0000256" key="1">
    <source>
        <dbReference type="SAM" id="MobiDB-lite"/>
    </source>
</evidence>
<dbReference type="RefSeq" id="WP_388350979.1">
    <property type="nucleotide sequence ID" value="NZ_JBIAFJ010000028.1"/>
</dbReference>
<gene>
    <name evidence="2" type="ORF">ACFYNZ_26125</name>
</gene>
<dbReference type="EMBL" id="JBIAFJ010000028">
    <property type="protein sequence ID" value="MFE9172903.1"/>
    <property type="molecule type" value="Genomic_DNA"/>
</dbReference>
<dbReference type="Proteomes" id="UP001601197">
    <property type="component" value="Unassembled WGS sequence"/>
</dbReference>